<reference evidence="2" key="1">
    <citation type="submission" date="2020-07" db="EMBL/GenBank/DDBJ databases">
        <title>Severe corrosion of carbon steel in oil field produced water can be linked to methanogenic archaea containing a special type of NiFe hydrogenase.</title>
        <authorList>
            <person name="Lahme S."/>
            <person name="Mand J."/>
            <person name="Longwell J."/>
            <person name="Smith R."/>
            <person name="Enning D."/>
        </authorList>
    </citation>
    <scope>NUCLEOTIDE SEQUENCE</scope>
    <source>
        <strain evidence="2">MIC098Bin6</strain>
    </source>
</reference>
<dbReference type="EMBL" id="JACCQK010000733">
    <property type="protein sequence ID" value="MBG0780443.1"/>
    <property type="molecule type" value="Genomic_DNA"/>
</dbReference>
<dbReference type="InterPro" id="IPR009813">
    <property type="entry name" value="Uncharacterised_YebG"/>
</dbReference>
<evidence type="ECO:0000313" key="3">
    <source>
        <dbReference type="Proteomes" id="UP000706172"/>
    </source>
</evidence>
<comment type="caution">
    <text evidence="2">The sequence shown here is derived from an EMBL/GenBank/DDBJ whole genome shotgun (WGS) entry which is preliminary data.</text>
</comment>
<proteinExistence type="predicted"/>
<evidence type="ECO:0000313" key="2">
    <source>
        <dbReference type="EMBL" id="MBG0780443.1"/>
    </source>
</evidence>
<organism evidence="2 3">
    <name type="scientific">Desulfotignum balticum</name>
    <dbReference type="NCBI Taxonomy" id="115781"/>
    <lineage>
        <taxon>Bacteria</taxon>
        <taxon>Pseudomonadati</taxon>
        <taxon>Thermodesulfobacteriota</taxon>
        <taxon>Desulfobacteria</taxon>
        <taxon>Desulfobacterales</taxon>
        <taxon>Desulfobacteraceae</taxon>
        <taxon>Desulfotignum</taxon>
    </lineage>
</organism>
<dbReference type="AlphaFoldDB" id="A0A931CTK4"/>
<gene>
    <name evidence="2" type="ORF">H0S81_11020</name>
</gene>
<sequence length="106" mass="11801">MAVVVKYIVVRNGEEKMTFATKKEADAYDKMLDIADNLFEFLDKSELKLPEDQMEKISLLLAEKKDVVMPILRGINPKKQASAKPKKPAEKSGDAAPAPKPKTAKK</sequence>
<accession>A0A931CTK4</accession>
<dbReference type="Proteomes" id="UP000706172">
    <property type="component" value="Unassembled WGS sequence"/>
</dbReference>
<dbReference type="Gene3D" id="1.10.10.710">
    <property type="entry name" value="PSPTO_1197 like"/>
    <property type="match status" value="1"/>
</dbReference>
<name>A0A931CTK4_9BACT</name>
<evidence type="ECO:0000256" key="1">
    <source>
        <dbReference type="SAM" id="MobiDB-lite"/>
    </source>
</evidence>
<protein>
    <submittedName>
        <fullName evidence="2">YebG family protein</fullName>
    </submittedName>
</protein>
<feature type="region of interest" description="Disordered" evidence="1">
    <location>
        <begin position="76"/>
        <end position="106"/>
    </location>
</feature>
<dbReference type="InterPro" id="IPR038627">
    <property type="entry name" value="YebG-like_sf"/>
</dbReference>
<dbReference type="Pfam" id="PF07130">
    <property type="entry name" value="YebG"/>
    <property type="match status" value="1"/>
</dbReference>